<dbReference type="SUPFAM" id="SSF51971">
    <property type="entry name" value="Nucleotide-binding domain"/>
    <property type="match status" value="1"/>
</dbReference>
<feature type="domain" description="FAD dependent oxidoreductase" evidence="6">
    <location>
        <begin position="21"/>
        <end position="170"/>
    </location>
</feature>
<comment type="similarity">
    <text evidence="2">Belongs to the DAMOX/DASOX family.</text>
</comment>
<dbReference type="GO" id="GO:0019478">
    <property type="term" value="P:D-amino acid catabolic process"/>
    <property type="evidence" value="ECO:0007669"/>
    <property type="project" value="TreeGrafter"/>
</dbReference>
<dbReference type="GO" id="GO:0071949">
    <property type="term" value="F:FAD binding"/>
    <property type="evidence" value="ECO:0007669"/>
    <property type="project" value="InterPro"/>
</dbReference>
<proteinExistence type="inferred from homology"/>
<keyword evidence="5" id="KW-0560">Oxidoreductase</keyword>
<comment type="cofactor">
    <cofactor evidence="1">
        <name>FAD</name>
        <dbReference type="ChEBI" id="CHEBI:57692"/>
    </cofactor>
</comment>
<dbReference type="PANTHER" id="PTHR11530">
    <property type="entry name" value="D-AMINO ACID OXIDASE"/>
    <property type="match status" value="1"/>
</dbReference>
<evidence type="ECO:0000256" key="5">
    <source>
        <dbReference type="ARBA" id="ARBA00023002"/>
    </source>
</evidence>
<organism evidence="7 8">
    <name type="scientific">Teladorsagia circumcincta</name>
    <name type="common">Brown stomach worm</name>
    <name type="synonym">Ostertagia circumcincta</name>
    <dbReference type="NCBI Taxonomy" id="45464"/>
    <lineage>
        <taxon>Eukaryota</taxon>
        <taxon>Metazoa</taxon>
        <taxon>Ecdysozoa</taxon>
        <taxon>Nematoda</taxon>
        <taxon>Chromadorea</taxon>
        <taxon>Rhabditida</taxon>
        <taxon>Rhabditina</taxon>
        <taxon>Rhabditomorpha</taxon>
        <taxon>Strongyloidea</taxon>
        <taxon>Trichostrongylidae</taxon>
        <taxon>Teladorsagia</taxon>
    </lineage>
</organism>
<dbReference type="InterPro" id="IPR023209">
    <property type="entry name" value="DAO"/>
</dbReference>
<dbReference type="Pfam" id="PF01266">
    <property type="entry name" value="DAO"/>
    <property type="match status" value="1"/>
</dbReference>
<reference evidence="7 8" key="1">
    <citation type="submission" date="2015-09" db="EMBL/GenBank/DDBJ databases">
        <title>Draft genome of the parasitic nematode Teladorsagia circumcincta isolate WARC Sus (inbred).</title>
        <authorList>
            <person name="Mitreva M."/>
        </authorList>
    </citation>
    <scope>NUCLEOTIDE SEQUENCE [LARGE SCALE GENOMIC DNA]</scope>
    <source>
        <strain evidence="7 8">S</strain>
    </source>
</reference>
<dbReference type="EMBL" id="KZ350778">
    <property type="protein sequence ID" value="PIO63549.1"/>
    <property type="molecule type" value="Genomic_DNA"/>
</dbReference>
<evidence type="ECO:0000259" key="6">
    <source>
        <dbReference type="Pfam" id="PF01266"/>
    </source>
</evidence>
<keyword evidence="4" id="KW-0274">FAD</keyword>
<name>A0A2G9TZT4_TELCI</name>
<dbReference type="AlphaFoldDB" id="A0A2G9TZT4"/>
<dbReference type="InterPro" id="IPR006181">
    <property type="entry name" value="D-amino_acid_oxidase_CS"/>
</dbReference>
<dbReference type="Proteomes" id="UP000230423">
    <property type="component" value="Unassembled WGS sequence"/>
</dbReference>
<keyword evidence="3" id="KW-0285">Flavoprotein</keyword>
<protein>
    <submittedName>
        <fullName evidence="7">FAD dependent oxidoreductase</fullName>
    </submittedName>
</protein>
<evidence type="ECO:0000256" key="2">
    <source>
        <dbReference type="ARBA" id="ARBA00006730"/>
    </source>
</evidence>
<dbReference type="PANTHER" id="PTHR11530:SF28">
    <property type="entry name" value="D-ASPARTATE OXIDASE 1"/>
    <property type="match status" value="1"/>
</dbReference>
<dbReference type="InterPro" id="IPR006076">
    <property type="entry name" value="FAD-dep_OxRdtase"/>
</dbReference>
<dbReference type="PROSITE" id="PS00677">
    <property type="entry name" value="DAO"/>
    <property type="match status" value="1"/>
</dbReference>
<evidence type="ECO:0000256" key="3">
    <source>
        <dbReference type="ARBA" id="ARBA00022630"/>
    </source>
</evidence>
<dbReference type="OrthoDB" id="5864544at2759"/>
<evidence type="ECO:0000313" key="8">
    <source>
        <dbReference type="Proteomes" id="UP000230423"/>
    </source>
</evidence>
<evidence type="ECO:0000313" key="7">
    <source>
        <dbReference type="EMBL" id="PIO63549.1"/>
    </source>
</evidence>
<evidence type="ECO:0000256" key="4">
    <source>
        <dbReference type="ARBA" id="ARBA00022827"/>
    </source>
</evidence>
<gene>
    <name evidence="7" type="ORF">TELCIR_14847</name>
</gene>
<accession>A0A2G9TZT4</accession>
<dbReference type="GO" id="GO:0005737">
    <property type="term" value="C:cytoplasm"/>
    <property type="evidence" value="ECO:0007669"/>
    <property type="project" value="TreeGrafter"/>
</dbReference>
<dbReference type="Gene3D" id="3.40.50.720">
    <property type="entry name" value="NAD(P)-binding Rossmann-like Domain"/>
    <property type="match status" value="1"/>
</dbReference>
<evidence type="ECO:0000256" key="1">
    <source>
        <dbReference type="ARBA" id="ARBA00001974"/>
    </source>
</evidence>
<sequence>MPAGLFRFDNLSDRTDAKVTFDWYAELCRQQPGTVTGVKLVSGHIQSDDKEALKAQERAYGDIVYNFRYLTDQERNSLFPNPSKHAIHFTSYAAEGNQYVPYLKKQLLDLGVLFVERVVKNIDEIEKITKIKIIQLAEEGYEVIVNSAGLNAGDLAGDDDGVYPIRGVAFEGAKILSEWCGLRPARASIRVESQKKLTKSGKKYTLVHHYGHGGHGFTVGWGSALRAAALVDQAIRDRAKL</sequence>
<dbReference type="GO" id="GO:0003884">
    <property type="term" value="F:D-amino-acid oxidase activity"/>
    <property type="evidence" value="ECO:0007669"/>
    <property type="project" value="InterPro"/>
</dbReference>
<keyword evidence="8" id="KW-1185">Reference proteome</keyword>